<evidence type="ECO:0000256" key="1">
    <source>
        <dbReference type="ARBA" id="ARBA00010617"/>
    </source>
</evidence>
<evidence type="ECO:0000256" key="3">
    <source>
        <dbReference type="ARBA" id="ARBA00022723"/>
    </source>
</evidence>
<dbReference type="SUPFAM" id="SSF48264">
    <property type="entry name" value="Cytochrome P450"/>
    <property type="match status" value="1"/>
</dbReference>
<dbReference type="Proteomes" id="UP001601992">
    <property type="component" value="Unassembled WGS sequence"/>
</dbReference>
<evidence type="ECO:0000256" key="5">
    <source>
        <dbReference type="ARBA" id="ARBA00023004"/>
    </source>
</evidence>
<evidence type="ECO:0000256" key="4">
    <source>
        <dbReference type="ARBA" id="ARBA00023002"/>
    </source>
</evidence>
<dbReference type="PRINTS" id="PR00359">
    <property type="entry name" value="BP450"/>
</dbReference>
<keyword evidence="2 7" id="KW-0349">Heme</keyword>
<dbReference type="InterPro" id="IPR036396">
    <property type="entry name" value="Cyt_P450_sf"/>
</dbReference>
<keyword evidence="4 7" id="KW-0560">Oxidoreductase</keyword>
<dbReference type="PANTHER" id="PTHR46696:SF1">
    <property type="entry name" value="CYTOCHROME P450 YJIB-RELATED"/>
    <property type="match status" value="1"/>
</dbReference>
<accession>A0ABW6SES3</accession>
<evidence type="ECO:0000313" key="8">
    <source>
        <dbReference type="EMBL" id="MFF3573890.1"/>
    </source>
</evidence>
<gene>
    <name evidence="8" type="ORF">ACFYXQ_39690</name>
</gene>
<dbReference type="Pfam" id="PF00067">
    <property type="entry name" value="p450"/>
    <property type="match status" value="1"/>
</dbReference>
<keyword evidence="5 7" id="KW-0408">Iron</keyword>
<dbReference type="PROSITE" id="PS00086">
    <property type="entry name" value="CYTOCHROME_P450"/>
    <property type="match status" value="1"/>
</dbReference>
<dbReference type="Gene3D" id="1.10.630.10">
    <property type="entry name" value="Cytochrome P450"/>
    <property type="match status" value="1"/>
</dbReference>
<keyword evidence="6 7" id="KW-0503">Monooxygenase</keyword>
<dbReference type="InterPro" id="IPR001128">
    <property type="entry name" value="Cyt_P450"/>
</dbReference>
<evidence type="ECO:0000256" key="7">
    <source>
        <dbReference type="RuleBase" id="RU000461"/>
    </source>
</evidence>
<organism evidence="8 9">
    <name type="scientific">Nocardia jiangxiensis</name>
    <dbReference type="NCBI Taxonomy" id="282685"/>
    <lineage>
        <taxon>Bacteria</taxon>
        <taxon>Bacillati</taxon>
        <taxon>Actinomycetota</taxon>
        <taxon>Actinomycetes</taxon>
        <taxon>Mycobacteriales</taxon>
        <taxon>Nocardiaceae</taxon>
        <taxon>Nocardia</taxon>
    </lineage>
</organism>
<keyword evidence="3 7" id="KW-0479">Metal-binding</keyword>
<keyword evidence="9" id="KW-1185">Reference proteome</keyword>
<sequence length="410" mass="45312">MPADPAVVADLSELVRLEDPDFYSDDPFPLYARLRRESPVHYYEPLDLWLLTRYEDIREVGRTPLIFSSSDGILLNDFRYGNVVASFFPPNAENFALDGPPRHAELRKAIRTPFSPVNVAKLNEQVRSVVVEILDAIVPGEDTDWLTDVAMAVPSVMIATLLGMPPEDRPLLDGWANEIIKMGAAVGKEELAEVAAGLGGMYAYFADQLADRRRNPGTDLLTALAQAEDAGALNNETVHMMVAGVLSAGNETTRNLVAGLAVAFSEHPEQYARLVTDPTLARNATDELLRWITPVRGFGRTVTEDTEIGGQAMRRGQRVYMLYGAANRDETVFADPETFDIGRDFREAMHLSFGFGEHSCIGSSLARLETATVLEEMARRFRSIELAGTPRRHAQLLANAYESLDVTVRV</sequence>
<comment type="similarity">
    <text evidence="1 7">Belongs to the cytochrome P450 family.</text>
</comment>
<evidence type="ECO:0000313" key="9">
    <source>
        <dbReference type="Proteomes" id="UP001601992"/>
    </source>
</evidence>
<name>A0ABW6SES3_9NOCA</name>
<protein>
    <submittedName>
        <fullName evidence="8">Cytochrome P450</fullName>
    </submittedName>
</protein>
<comment type="caution">
    <text evidence="8">The sequence shown here is derived from an EMBL/GenBank/DDBJ whole genome shotgun (WGS) entry which is preliminary data.</text>
</comment>
<dbReference type="InterPro" id="IPR002397">
    <property type="entry name" value="Cyt_P450_B"/>
</dbReference>
<proteinExistence type="inferred from homology"/>
<dbReference type="RefSeq" id="WP_387406633.1">
    <property type="nucleotide sequence ID" value="NZ_JBIAQY010000022.1"/>
</dbReference>
<dbReference type="InterPro" id="IPR017972">
    <property type="entry name" value="Cyt_P450_CS"/>
</dbReference>
<reference evidence="8 9" key="1">
    <citation type="submission" date="2024-10" db="EMBL/GenBank/DDBJ databases">
        <title>The Natural Products Discovery Center: Release of the First 8490 Sequenced Strains for Exploring Actinobacteria Biosynthetic Diversity.</title>
        <authorList>
            <person name="Kalkreuter E."/>
            <person name="Kautsar S.A."/>
            <person name="Yang D."/>
            <person name="Bader C.D."/>
            <person name="Teijaro C.N."/>
            <person name="Fluegel L."/>
            <person name="Davis C.M."/>
            <person name="Simpson J.R."/>
            <person name="Lauterbach L."/>
            <person name="Steele A.D."/>
            <person name="Gui C."/>
            <person name="Meng S."/>
            <person name="Li G."/>
            <person name="Viehrig K."/>
            <person name="Ye F."/>
            <person name="Su P."/>
            <person name="Kiefer A.F."/>
            <person name="Nichols A."/>
            <person name="Cepeda A.J."/>
            <person name="Yan W."/>
            <person name="Fan B."/>
            <person name="Jiang Y."/>
            <person name="Adhikari A."/>
            <person name="Zheng C.-J."/>
            <person name="Schuster L."/>
            <person name="Cowan T.M."/>
            <person name="Smanski M.J."/>
            <person name="Chevrette M.G."/>
            <person name="De Carvalho L.P.S."/>
            <person name="Shen B."/>
        </authorList>
    </citation>
    <scope>NUCLEOTIDE SEQUENCE [LARGE SCALE GENOMIC DNA]</scope>
    <source>
        <strain evidence="8 9">NPDC002593</strain>
    </source>
</reference>
<dbReference type="EMBL" id="JBIAQY010000022">
    <property type="protein sequence ID" value="MFF3573890.1"/>
    <property type="molecule type" value="Genomic_DNA"/>
</dbReference>
<evidence type="ECO:0000256" key="2">
    <source>
        <dbReference type="ARBA" id="ARBA00022617"/>
    </source>
</evidence>
<evidence type="ECO:0000256" key="6">
    <source>
        <dbReference type="ARBA" id="ARBA00023033"/>
    </source>
</evidence>
<dbReference type="PANTHER" id="PTHR46696">
    <property type="entry name" value="P450, PUTATIVE (EUROFUNG)-RELATED"/>
    <property type="match status" value="1"/>
</dbReference>